<dbReference type="AlphaFoldDB" id="A0A8W8MPP7"/>
<reference evidence="2" key="1">
    <citation type="submission" date="2022-08" db="UniProtKB">
        <authorList>
            <consortium name="EnsemblMetazoa"/>
        </authorList>
    </citation>
    <scope>IDENTIFICATION</scope>
    <source>
        <strain evidence="2">05x7-T-G4-1.051#20</strain>
    </source>
</reference>
<feature type="compositionally biased region" description="Basic and acidic residues" evidence="1">
    <location>
        <begin position="83"/>
        <end position="92"/>
    </location>
</feature>
<evidence type="ECO:0000313" key="2">
    <source>
        <dbReference type="EnsemblMetazoa" id="G34457.1:cds"/>
    </source>
</evidence>
<dbReference type="Proteomes" id="UP000005408">
    <property type="component" value="Unassembled WGS sequence"/>
</dbReference>
<evidence type="ECO:0000256" key="1">
    <source>
        <dbReference type="SAM" id="MobiDB-lite"/>
    </source>
</evidence>
<accession>A0A8W8MPP7</accession>
<keyword evidence="3" id="KW-1185">Reference proteome</keyword>
<proteinExistence type="predicted"/>
<feature type="region of interest" description="Disordered" evidence="1">
    <location>
        <begin position="133"/>
        <end position="152"/>
    </location>
</feature>
<dbReference type="EnsemblMetazoa" id="G34457.1">
    <property type="protein sequence ID" value="G34457.1:cds"/>
    <property type="gene ID" value="G34457"/>
</dbReference>
<name>A0A8W8MPP7_MAGGI</name>
<evidence type="ECO:0000313" key="3">
    <source>
        <dbReference type="Proteomes" id="UP000005408"/>
    </source>
</evidence>
<sequence>MYKREKINFAIVEYCGEFKETAIAQGNAKDKEEKYIRTDPVILQKAYELSKEKKTTSEVMDMMGENDSFQAPRNSKQIRNKKYRETSKESPLKPDYLEQAKVFPSGKYKHAGTTKMNVENLNSKSQTKLIQNKTGNKCFHRRKGNSSFLVSK</sequence>
<feature type="region of interest" description="Disordered" evidence="1">
    <location>
        <begin position="64"/>
        <end position="92"/>
    </location>
</feature>
<protein>
    <submittedName>
        <fullName evidence="2">Uncharacterized protein</fullName>
    </submittedName>
</protein>
<organism evidence="2 3">
    <name type="scientific">Magallana gigas</name>
    <name type="common">Pacific oyster</name>
    <name type="synonym">Crassostrea gigas</name>
    <dbReference type="NCBI Taxonomy" id="29159"/>
    <lineage>
        <taxon>Eukaryota</taxon>
        <taxon>Metazoa</taxon>
        <taxon>Spiralia</taxon>
        <taxon>Lophotrochozoa</taxon>
        <taxon>Mollusca</taxon>
        <taxon>Bivalvia</taxon>
        <taxon>Autobranchia</taxon>
        <taxon>Pteriomorphia</taxon>
        <taxon>Ostreida</taxon>
        <taxon>Ostreoidea</taxon>
        <taxon>Ostreidae</taxon>
        <taxon>Magallana</taxon>
    </lineage>
</organism>